<keyword evidence="9" id="KW-1185">Reference proteome</keyword>
<dbReference type="InterPro" id="IPR005467">
    <property type="entry name" value="His_kinase_dom"/>
</dbReference>
<dbReference type="InterPro" id="IPR011006">
    <property type="entry name" value="CheY-like_superfamily"/>
</dbReference>
<dbReference type="SUPFAM" id="SSF52172">
    <property type="entry name" value="CheY-like"/>
    <property type="match status" value="1"/>
</dbReference>
<keyword evidence="8" id="KW-0418">Kinase</keyword>
<gene>
    <name evidence="8" type="ORF">GGQ72_001968</name>
</gene>
<evidence type="ECO:0000256" key="3">
    <source>
        <dbReference type="ARBA" id="ARBA00022553"/>
    </source>
</evidence>
<dbReference type="SMART" id="SM00388">
    <property type="entry name" value="HisKA"/>
    <property type="match status" value="1"/>
</dbReference>
<evidence type="ECO:0000256" key="1">
    <source>
        <dbReference type="ARBA" id="ARBA00000085"/>
    </source>
</evidence>
<dbReference type="PANTHER" id="PTHR45339:SF1">
    <property type="entry name" value="HYBRID SIGNAL TRANSDUCTION HISTIDINE KINASE J"/>
    <property type="match status" value="1"/>
</dbReference>
<accession>A0A7W6LFJ7</accession>
<dbReference type="CDD" id="cd16922">
    <property type="entry name" value="HATPase_EvgS-ArcB-TorS-like"/>
    <property type="match status" value="1"/>
</dbReference>
<evidence type="ECO:0000256" key="4">
    <source>
        <dbReference type="ARBA" id="ARBA00023012"/>
    </source>
</evidence>
<dbReference type="CDD" id="cd00082">
    <property type="entry name" value="HisKA"/>
    <property type="match status" value="1"/>
</dbReference>
<dbReference type="CDD" id="cd00156">
    <property type="entry name" value="REC"/>
    <property type="match status" value="1"/>
</dbReference>
<dbReference type="SUPFAM" id="SSF55874">
    <property type="entry name" value="ATPase domain of HSP90 chaperone/DNA topoisomerase II/histidine kinase"/>
    <property type="match status" value="1"/>
</dbReference>
<reference evidence="8 9" key="1">
    <citation type="submission" date="2020-08" db="EMBL/GenBank/DDBJ databases">
        <title>Genomic Encyclopedia of Type Strains, Phase IV (KMG-IV): sequencing the most valuable type-strain genomes for metagenomic binning, comparative biology and taxonomic classification.</title>
        <authorList>
            <person name="Goeker M."/>
        </authorList>
    </citation>
    <scope>NUCLEOTIDE SEQUENCE [LARGE SCALE GENOMIC DNA]</scope>
    <source>
        <strain evidence="8 9">DSM 29514</strain>
    </source>
</reference>
<dbReference type="InterPro" id="IPR036890">
    <property type="entry name" value="HATPase_C_sf"/>
</dbReference>
<evidence type="ECO:0000313" key="8">
    <source>
        <dbReference type="EMBL" id="MBB4143469.1"/>
    </source>
</evidence>
<evidence type="ECO:0000259" key="6">
    <source>
        <dbReference type="PROSITE" id="PS50109"/>
    </source>
</evidence>
<dbReference type="PANTHER" id="PTHR45339">
    <property type="entry name" value="HYBRID SIGNAL TRANSDUCTION HISTIDINE KINASE J"/>
    <property type="match status" value="1"/>
</dbReference>
<feature type="domain" description="Response regulatory" evidence="7">
    <location>
        <begin position="538"/>
        <end position="657"/>
    </location>
</feature>
<evidence type="ECO:0000256" key="5">
    <source>
        <dbReference type="PROSITE-ProRule" id="PRU00169"/>
    </source>
</evidence>
<dbReference type="Gene3D" id="3.30.565.10">
    <property type="entry name" value="Histidine kinase-like ATPase, C-terminal domain"/>
    <property type="match status" value="1"/>
</dbReference>
<evidence type="ECO:0000256" key="2">
    <source>
        <dbReference type="ARBA" id="ARBA00012438"/>
    </source>
</evidence>
<dbReference type="InterPro" id="IPR003594">
    <property type="entry name" value="HATPase_dom"/>
</dbReference>
<dbReference type="GO" id="GO:0000155">
    <property type="term" value="F:phosphorelay sensor kinase activity"/>
    <property type="evidence" value="ECO:0007669"/>
    <property type="project" value="InterPro"/>
</dbReference>
<keyword evidence="8" id="KW-0808">Transferase</keyword>
<dbReference type="Pfam" id="PF00512">
    <property type="entry name" value="HisKA"/>
    <property type="match status" value="1"/>
</dbReference>
<dbReference type="InterPro" id="IPR001789">
    <property type="entry name" value="Sig_transdc_resp-reg_receiver"/>
</dbReference>
<evidence type="ECO:0000313" key="9">
    <source>
        <dbReference type="Proteomes" id="UP000519897"/>
    </source>
</evidence>
<dbReference type="FunFam" id="3.30.565.10:FF:000010">
    <property type="entry name" value="Sensor histidine kinase RcsC"/>
    <property type="match status" value="1"/>
</dbReference>
<dbReference type="SUPFAM" id="SSF47384">
    <property type="entry name" value="Homodimeric domain of signal transducing histidine kinase"/>
    <property type="match status" value="1"/>
</dbReference>
<dbReference type="EMBL" id="JACIEC010000001">
    <property type="protein sequence ID" value="MBB4143469.1"/>
    <property type="molecule type" value="Genomic_DNA"/>
</dbReference>
<dbReference type="Pfam" id="PF00072">
    <property type="entry name" value="Response_reg"/>
    <property type="match status" value="1"/>
</dbReference>
<proteinExistence type="predicted"/>
<dbReference type="SMART" id="SM00448">
    <property type="entry name" value="REC"/>
    <property type="match status" value="1"/>
</dbReference>
<organism evidence="8 9">
    <name type="scientific">Rhizobium rhizoryzae</name>
    <dbReference type="NCBI Taxonomy" id="451876"/>
    <lineage>
        <taxon>Bacteria</taxon>
        <taxon>Pseudomonadati</taxon>
        <taxon>Pseudomonadota</taxon>
        <taxon>Alphaproteobacteria</taxon>
        <taxon>Hyphomicrobiales</taxon>
        <taxon>Rhizobiaceae</taxon>
        <taxon>Rhizobium/Agrobacterium group</taxon>
        <taxon>Rhizobium</taxon>
    </lineage>
</organism>
<comment type="catalytic activity">
    <reaction evidence="1">
        <text>ATP + protein L-histidine = ADP + protein N-phospho-L-histidine.</text>
        <dbReference type="EC" id="2.7.13.3"/>
    </reaction>
</comment>
<protein>
    <recommendedName>
        <fullName evidence="2">histidine kinase</fullName>
        <ecNumber evidence="2">2.7.13.3</ecNumber>
    </recommendedName>
</protein>
<dbReference type="Gene3D" id="1.10.287.130">
    <property type="match status" value="1"/>
</dbReference>
<dbReference type="InterPro" id="IPR004358">
    <property type="entry name" value="Sig_transdc_His_kin-like_C"/>
</dbReference>
<name>A0A7W6LFJ7_9HYPH</name>
<keyword evidence="4" id="KW-0902">Two-component regulatory system</keyword>
<feature type="domain" description="Histidine kinase" evidence="6">
    <location>
        <begin position="170"/>
        <end position="385"/>
    </location>
</feature>
<dbReference type="AlphaFoldDB" id="A0A7W6LFJ7"/>
<dbReference type="PRINTS" id="PR00344">
    <property type="entry name" value="BCTRLSENSOR"/>
</dbReference>
<feature type="modified residue" description="4-aspartylphosphate" evidence="5">
    <location>
        <position position="588"/>
    </location>
</feature>
<evidence type="ECO:0000259" key="7">
    <source>
        <dbReference type="PROSITE" id="PS50110"/>
    </source>
</evidence>
<dbReference type="InterPro" id="IPR036097">
    <property type="entry name" value="HisK_dim/P_sf"/>
</dbReference>
<dbReference type="PROSITE" id="PS50109">
    <property type="entry name" value="HIS_KIN"/>
    <property type="match status" value="1"/>
</dbReference>
<dbReference type="InterPro" id="IPR003661">
    <property type="entry name" value="HisK_dim/P_dom"/>
</dbReference>
<dbReference type="Pfam" id="PF02518">
    <property type="entry name" value="HATPase_c"/>
    <property type="match status" value="1"/>
</dbReference>
<dbReference type="EC" id="2.7.13.3" evidence="2"/>
<keyword evidence="3 5" id="KW-0597">Phosphoprotein</keyword>
<dbReference type="RefSeq" id="WP_165133213.1">
    <property type="nucleotide sequence ID" value="NZ_CP049250.1"/>
</dbReference>
<dbReference type="Proteomes" id="UP000519897">
    <property type="component" value="Unassembled WGS sequence"/>
</dbReference>
<comment type="caution">
    <text evidence="8">The sequence shown here is derived from an EMBL/GenBank/DDBJ whole genome shotgun (WGS) entry which is preliminary data.</text>
</comment>
<dbReference type="PROSITE" id="PS50110">
    <property type="entry name" value="RESPONSE_REGULATORY"/>
    <property type="match status" value="1"/>
</dbReference>
<dbReference type="SMART" id="SM00387">
    <property type="entry name" value="HATPase_c"/>
    <property type="match status" value="1"/>
</dbReference>
<sequence length="665" mass="72556">MRNLADLHERLRSTFSRAKPAGEDGLFLQVGQPSDHDFVDAGPRAFLESQELLSSLAVVRSIDGVVLATNRTFLKVLGTEAPEDRTLEDLGLPLSNQPLTSPRDIEISIQHEVRVLSWQDVLVRDSVSGEYLVFGTARDVTEDRRLEHAREEARLHAEEASRAKNRQLATVVHELRTPLNGILGMSHLLQQTGLTPEQRNYIAGISQAGSALAQLVDDLLDFSTIEAGRFRLNSRAENIRQLLESVVEMLAPRAHQKGIELGATVAFDVPNLMDFDPARLRQVLFNVIGNAVKFTKFGGVLVRVRLNGRAMVITVADTGPGMSAEARERIFEEFEQVGTAAERSGGTGLGLSISSRILREFGGRLSVESEEGVGTTFTIELPAISADMNSGGNDRMLLLRSSHVLLLAPDGPAAQAIISTIETLGGRCRHAASAEEAEWAIANLTRKNLAFTDMIVDHRVPGVDLLGPVAQKIRRILLVSPEERSSQRWDAYDAWLIRPLREQSLVDVLRGRLGGMAGRMTAEVVPSAEGKRLETGLSVLLAEDDPVSAMMVGAILRKAGCTVHHVTDLEGLRQAALADRHTDLIISDLHMPGGDLADVLPLIRKRALSNGEYAPVLVLSGETDPLIRERVIASGASCVLQKPIDPRRLLAEIDTVLRRTGRKPT</sequence>
<dbReference type="Gene3D" id="3.40.50.2300">
    <property type="match status" value="1"/>
</dbReference>